<comment type="caution">
    <text evidence="2">The sequence shown here is derived from an EMBL/GenBank/DDBJ whole genome shotgun (WGS) entry which is preliminary data.</text>
</comment>
<evidence type="ECO:0000259" key="1">
    <source>
        <dbReference type="SMART" id="SM00850"/>
    </source>
</evidence>
<gene>
    <name evidence="2" type="ORF">ACFSUC_09110</name>
</gene>
<evidence type="ECO:0000313" key="3">
    <source>
        <dbReference type="Proteomes" id="UP001597497"/>
    </source>
</evidence>
<reference evidence="3" key="1">
    <citation type="journal article" date="2019" name="Int. J. Syst. Evol. Microbiol.">
        <title>The Global Catalogue of Microorganisms (GCM) 10K type strain sequencing project: providing services to taxonomists for standard genome sequencing and annotation.</title>
        <authorList>
            <consortium name="The Broad Institute Genomics Platform"/>
            <consortium name="The Broad Institute Genome Sequencing Center for Infectious Disease"/>
            <person name="Wu L."/>
            <person name="Ma J."/>
        </authorList>
    </citation>
    <scope>NUCLEOTIDE SEQUENCE [LARGE SCALE GENOMIC DNA]</scope>
    <source>
        <strain evidence="3">KCTC 33676</strain>
    </source>
</reference>
<feature type="domain" description="HTH LytTR-type" evidence="1">
    <location>
        <begin position="13"/>
        <end position="113"/>
    </location>
</feature>
<keyword evidence="3" id="KW-1185">Reference proteome</keyword>
<dbReference type="Pfam" id="PF04397">
    <property type="entry name" value="LytTR"/>
    <property type="match status" value="1"/>
</dbReference>
<dbReference type="Gene3D" id="2.40.50.1020">
    <property type="entry name" value="LytTr DNA-binding domain"/>
    <property type="match status" value="1"/>
</dbReference>
<dbReference type="Proteomes" id="UP001597497">
    <property type="component" value="Unassembled WGS sequence"/>
</dbReference>
<dbReference type="EMBL" id="JBHUMM010000014">
    <property type="protein sequence ID" value="MFD2671764.1"/>
    <property type="molecule type" value="Genomic_DNA"/>
</dbReference>
<organism evidence="2 3">
    <name type="scientific">Marinicrinis sediminis</name>
    <dbReference type="NCBI Taxonomy" id="1652465"/>
    <lineage>
        <taxon>Bacteria</taxon>
        <taxon>Bacillati</taxon>
        <taxon>Bacillota</taxon>
        <taxon>Bacilli</taxon>
        <taxon>Bacillales</taxon>
        <taxon>Paenibacillaceae</taxon>
    </lineage>
</organism>
<keyword evidence="2" id="KW-0238">DNA-binding</keyword>
<dbReference type="SMART" id="SM00850">
    <property type="entry name" value="LytTR"/>
    <property type="match status" value="1"/>
</dbReference>
<dbReference type="RefSeq" id="WP_379929236.1">
    <property type="nucleotide sequence ID" value="NZ_JBHUMM010000014.1"/>
</dbReference>
<dbReference type="GO" id="GO:0003677">
    <property type="term" value="F:DNA binding"/>
    <property type="evidence" value="ECO:0007669"/>
    <property type="project" value="UniProtKB-KW"/>
</dbReference>
<dbReference type="InterPro" id="IPR007492">
    <property type="entry name" value="LytTR_DNA-bd_dom"/>
</dbReference>
<proteinExistence type="predicted"/>
<name>A0ABW5RAF6_9BACL</name>
<protein>
    <submittedName>
        <fullName evidence="2">LytTR family transcriptional regulator DNA-binding domain-containing protein</fullName>
    </submittedName>
</protein>
<accession>A0ABW5RAF6</accession>
<evidence type="ECO:0000313" key="2">
    <source>
        <dbReference type="EMBL" id="MFD2671764.1"/>
    </source>
</evidence>
<sequence>MEIPVIKKTKEGIEVHLLPIRDIWYVSVENNRDVVYHTKEDFYFQPTSMEQVYTFLQEHNFQKLDRGVVANMDNVHHLDTDFGKVYFEPEYNDDSKYATVAFSNLRKIKKFFKQRFENKKD</sequence>